<keyword evidence="3" id="KW-1185">Reference proteome</keyword>
<accession>A0A4D4KYC6</accession>
<evidence type="ECO:0000313" key="2">
    <source>
        <dbReference type="EMBL" id="GDY53822.1"/>
    </source>
</evidence>
<organism evidence="2 3">
    <name type="scientific">Streptomyces violaceusniger</name>
    <dbReference type="NCBI Taxonomy" id="68280"/>
    <lineage>
        <taxon>Bacteria</taxon>
        <taxon>Bacillati</taxon>
        <taxon>Actinomycetota</taxon>
        <taxon>Actinomycetes</taxon>
        <taxon>Kitasatosporales</taxon>
        <taxon>Streptomycetaceae</taxon>
        <taxon>Streptomyces</taxon>
        <taxon>Streptomyces violaceusniger group</taxon>
    </lineage>
</organism>
<gene>
    <name evidence="2" type="ORF">SVIO_044450</name>
</gene>
<dbReference type="Proteomes" id="UP000301309">
    <property type="component" value="Unassembled WGS sequence"/>
</dbReference>
<proteinExistence type="predicted"/>
<evidence type="ECO:0000313" key="3">
    <source>
        <dbReference type="Proteomes" id="UP000301309"/>
    </source>
</evidence>
<reference evidence="2 3" key="1">
    <citation type="journal article" date="2020" name="Int. J. Syst. Evol. Microbiol.">
        <title>Reclassification of Streptomyces castelarensis and Streptomyces sporoclivatus as later heterotypic synonyms of Streptomyces antimycoticus.</title>
        <authorList>
            <person name="Komaki H."/>
            <person name="Tamura T."/>
        </authorList>
    </citation>
    <scope>NUCLEOTIDE SEQUENCE [LARGE SCALE GENOMIC DNA]</scope>
    <source>
        <strain evidence="2 3">NBRC 13459</strain>
    </source>
</reference>
<protein>
    <submittedName>
        <fullName evidence="2">Uncharacterized protein</fullName>
    </submittedName>
</protein>
<dbReference type="EMBL" id="BJHW01000001">
    <property type="protein sequence ID" value="GDY53822.1"/>
    <property type="molecule type" value="Genomic_DNA"/>
</dbReference>
<evidence type="ECO:0000256" key="1">
    <source>
        <dbReference type="SAM" id="MobiDB-lite"/>
    </source>
</evidence>
<name>A0A4D4KYC6_STRVO</name>
<feature type="region of interest" description="Disordered" evidence="1">
    <location>
        <begin position="162"/>
        <end position="219"/>
    </location>
</feature>
<sequence>MREERRIAGGRVLAAQPGVHHIPDRPHAAVAHEPQDPGRVRARPVRVVGLKQQPYAEVGGAGRGRREPPGGRGVGLLRALLPAAGEDPDIAGAQVVRELQQLPEPGQHRLVRPGLRGAHIPGDGEDLDPGVPELRRHPRPLVRPDPRVHRLLGVGAQLDAVIPGSGGEPGHVGHGHTGDAEGGEGELHAGSLGGGRAVRGDSSCPSCGTLSRGPSRINPAGPITPAACLIGRVRPWCVYEVSRGS</sequence>
<comment type="caution">
    <text evidence="2">The sequence shown here is derived from an EMBL/GenBank/DDBJ whole genome shotgun (WGS) entry which is preliminary data.</text>
</comment>
<dbReference type="AlphaFoldDB" id="A0A4D4KYC6"/>
<feature type="region of interest" description="Disordered" evidence="1">
    <location>
        <begin position="108"/>
        <end position="132"/>
    </location>
</feature>